<evidence type="ECO:0000313" key="3">
    <source>
        <dbReference type="Proteomes" id="UP001597297"/>
    </source>
</evidence>
<accession>A0ABW5E2U3</accession>
<dbReference type="Proteomes" id="UP001597297">
    <property type="component" value="Unassembled WGS sequence"/>
</dbReference>
<dbReference type="RefSeq" id="WP_377136788.1">
    <property type="nucleotide sequence ID" value="NZ_JBHUJC010000012.1"/>
</dbReference>
<dbReference type="EMBL" id="JBHUJC010000012">
    <property type="protein sequence ID" value="MFD2275750.1"/>
    <property type="molecule type" value="Genomic_DNA"/>
</dbReference>
<feature type="compositionally biased region" description="Polar residues" evidence="1">
    <location>
        <begin position="1"/>
        <end position="15"/>
    </location>
</feature>
<reference evidence="3" key="1">
    <citation type="journal article" date="2019" name="Int. J. Syst. Evol. Microbiol.">
        <title>The Global Catalogue of Microorganisms (GCM) 10K type strain sequencing project: providing services to taxonomists for standard genome sequencing and annotation.</title>
        <authorList>
            <consortium name="The Broad Institute Genomics Platform"/>
            <consortium name="The Broad Institute Genome Sequencing Center for Infectious Disease"/>
            <person name="Wu L."/>
            <person name="Ma J."/>
        </authorList>
    </citation>
    <scope>NUCLEOTIDE SEQUENCE [LARGE SCALE GENOMIC DNA]</scope>
    <source>
        <strain evidence="3">JCM 16545</strain>
    </source>
</reference>
<comment type="caution">
    <text evidence="2">The sequence shown here is derived from an EMBL/GenBank/DDBJ whole genome shotgun (WGS) entry which is preliminary data.</text>
</comment>
<name>A0ABW5E2U3_9BACT</name>
<organism evidence="2 3">
    <name type="scientific">Rubritalea spongiae</name>
    <dbReference type="NCBI Taxonomy" id="430797"/>
    <lineage>
        <taxon>Bacteria</taxon>
        <taxon>Pseudomonadati</taxon>
        <taxon>Verrucomicrobiota</taxon>
        <taxon>Verrucomicrobiia</taxon>
        <taxon>Verrucomicrobiales</taxon>
        <taxon>Rubritaleaceae</taxon>
        <taxon>Rubritalea</taxon>
    </lineage>
</organism>
<gene>
    <name evidence="2" type="ORF">ACFSQZ_04645</name>
</gene>
<protein>
    <submittedName>
        <fullName evidence="2">Uncharacterized protein</fullName>
    </submittedName>
</protein>
<proteinExistence type="predicted"/>
<keyword evidence="3" id="KW-1185">Reference proteome</keyword>
<evidence type="ECO:0000256" key="1">
    <source>
        <dbReference type="SAM" id="MobiDB-lite"/>
    </source>
</evidence>
<feature type="region of interest" description="Disordered" evidence="1">
    <location>
        <begin position="1"/>
        <end position="22"/>
    </location>
</feature>
<evidence type="ECO:0000313" key="2">
    <source>
        <dbReference type="EMBL" id="MFD2275750.1"/>
    </source>
</evidence>
<sequence length="220" mass="24747">MQQGNSPATTSNSDAQDSRKLEDESIWERQNFILGCLEMERITDDILVPVFMRLANAVKASDIPVDIVLMDCESPLDNELYNVGVRLTFSHKQQDCEISIVADPSDLTFTLQLEGISPSPQSNTFQYHETIPRTIENEIQKHLAEHLPSIDYQTKIEKSDQAFEKFVAPFRVQYNDQGTISDVATTQTLLEAAHMGGTFAKMFKKEEAITIIDANDTVIC</sequence>